<name>A0ABT3S8Q5_9MYCO</name>
<dbReference type="InterPro" id="IPR000073">
    <property type="entry name" value="AB_hydrolase_1"/>
</dbReference>
<dbReference type="PANTHER" id="PTHR46438:SF11">
    <property type="entry name" value="LIPASE-RELATED"/>
    <property type="match status" value="1"/>
</dbReference>
<keyword evidence="3" id="KW-1185">Reference proteome</keyword>
<evidence type="ECO:0000259" key="1">
    <source>
        <dbReference type="Pfam" id="PF00561"/>
    </source>
</evidence>
<accession>A0ABT3S8Q5</accession>
<dbReference type="EMBL" id="JAPJDO010000003">
    <property type="protein sequence ID" value="MCX2935886.1"/>
    <property type="molecule type" value="Genomic_DNA"/>
</dbReference>
<evidence type="ECO:0000313" key="2">
    <source>
        <dbReference type="EMBL" id="MCX2935886.1"/>
    </source>
</evidence>
<reference evidence="2 3" key="1">
    <citation type="submission" date="2022-11" db="EMBL/GenBank/DDBJ databases">
        <title>Mycobacterium sp. nov.</title>
        <authorList>
            <person name="Papic B."/>
            <person name="Spicic S."/>
            <person name="Duvnjak S."/>
        </authorList>
    </citation>
    <scope>NUCLEOTIDE SEQUENCE [LARGE SCALE GENOMIC DNA]</scope>
    <source>
        <strain evidence="2 3">CVI_P4</strain>
    </source>
</reference>
<keyword evidence="2" id="KW-0378">Hydrolase</keyword>
<dbReference type="GO" id="GO:0016787">
    <property type="term" value="F:hydrolase activity"/>
    <property type="evidence" value="ECO:0007669"/>
    <property type="project" value="UniProtKB-KW"/>
</dbReference>
<dbReference type="InterPro" id="IPR029058">
    <property type="entry name" value="AB_hydrolase_fold"/>
</dbReference>
<feature type="domain" description="AB hydrolase-1" evidence="1">
    <location>
        <begin position="57"/>
        <end position="288"/>
    </location>
</feature>
<proteinExistence type="predicted"/>
<dbReference type="PANTHER" id="PTHR46438">
    <property type="entry name" value="ALPHA/BETA-HYDROLASES SUPERFAMILY PROTEIN"/>
    <property type="match status" value="1"/>
</dbReference>
<organism evidence="2 3">
    <name type="scientific">Mycobacterium pinniadriaticum</name>
    <dbReference type="NCBI Taxonomy" id="2994102"/>
    <lineage>
        <taxon>Bacteria</taxon>
        <taxon>Bacillati</taxon>
        <taxon>Actinomycetota</taxon>
        <taxon>Actinomycetes</taxon>
        <taxon>Mycobacteriales</taxon>
        <taxon>Mycobacteriaceae</taxon>
        <taxon>Mycobacterium</taxon>
    </lineage>
</organism>
<evidence type="ECO:0000313" key="3">
    <source>
        <dbReference type="Proteomes" id="UP001300745"/>
    </source>
</evidence>
<dbReference type="PRINTS" id="PR00111">
    <property type="entry name" value="ABHYDROLASE"/>
</dbReference>
<protein>
    <submittedName>
        <fullName evidence="2">Alpha/beta fold hydrolase</fullName>
    </submittedName>
</protein>
<dbReference type="RefSeq" id="WP_265995274.1">
    <property type="nucleotide sequence ID" value="NZ_JAPJDN010000003.1"/>
</dbReference>
<comment type="caution">
    <text evidence="2">The sequence shown here is derived from an EMBL/GenBank/DDBJ whole genome shotgun (WGS) entry which is preliminary data.</text>
</comment>
<dbReference type="Pfam" id="PF00561">
    <property type="entry name" value="Abhydrolase_1"/>
    <property type="match status" value="1"/>
</dbReference>
<gene>
    <name evidence="2" type="ORF">ORI27_04195</name>
</gene>
<dbReference type="Gene3D" id="3.40.50.1820">
    <property type="entry name" value="alpha/beta hydrolase"/>
    <property type="match status" value="1"/>
</dbReference>
<dbReference type="Proteomes" id="UP001300745">
    <property type="component" value="Unassembled WGS sequence"/>
</dbReference>
<dbReference type="SUPFAM" id="SSF53474">
    <property type="entry name" value="alpha/beta-Hydrolases"/>
    <property type="match status" value="1"/>
</dbReference>
<sequence length="314" mass="34508">MIAASAALMALAALSVAWLVWWAKREVRPAEPAEGSVLRFPGGDLHVHEQGRKHLQTVVLLHGFGGSMRWWKACADQLSGRFHVIRVDLPGHGASEKHRGDYSIDAAATLVGAALDQMRVDRAWIVGQSMGGFVAVTLAQMRSSLVAGLVLVDVPLELRHQNLNRLGRLAFTPCFGILLRTFATRRLLARGLRPLFSPGYHIPDTFIGDLRRMTWSSFKGCDEALDMFLLSEPTPETRVRALSMPVRVIWGTNDQLFPIVAAAPYRQMSNIAVHEIRDCGHSPMVEAPYETTIAIAECISPITLNSDTSSAPQP</sequence>